<feature type="region of interest" description="Disordered" evidence="1">
    <location>
        <begin position="179"/>
        <end position="264"/>
    </location>
</feature>
<accession>A0ABQ9Y9X3</accession>
<dbReference type="InterPro" id="IPR051494">
    <property type="entry name" value="BSD_domain-containing"/>
</dbReference>
<evidence type="ECO:0000256" key="1">
    <source>
        <dbReference type="SAM" id="MobiDB-lite"/>
    </source>
</evidence>
<proteinExistence type="predicted"/>
<comment type="caution">
    <text evidence="3">The sequence shown here is derived from an EMBL/GenBank/DDBJ whole genome shotgun (WGS) entry which is preliminary data.</text>
</comment>
<dbReference type="Proteomes" id="UP001281761">
    <property type="component" value="Unassembled WGS sequence"/>
</dbReference>
<dbReference type="PROSITE" id="PS50858">
    <property type="entry name" value="BSD"/>
    <property type="match status" value="1"/>
</dbReference>
<dbReference type="PANTHER" id="PTHR16019">
    <property type="entry name" value="SYNAPSE-ASSOCIATED PROTEIN"/>
    <property type="match status" value="1"/>
</dbReference>
<feature type="compositionally biased region" description="Basic and acidic residues" evidence="1">
    <location>
        <begin position="234"/>
        <end position="244"/>
    </location>
</feature>
<reference evidence="3 4" key="1">
    <citation type="journal article" date="2022" name="bioRxiv">
        <title>Genomics of Preaxostyla Flagellates Illuminates Evolutionary Transitions and the Path Towards Mitochondrial Loss.</title>
        <authorList>
            <person name="Novak L.V.F."/>
            <person name="Treitli S.C."/>
            <person name="Pyrih J."/>
            <person name="Halakuc P."/>
            <person name="Pipaliya S.V."/>
            <person name="Vacek V."/>
            <person name="Brzon O."/>
            <person name="Soukal P."/>
            <person name="Eme L."/>
            <person name="Dacks J.B."/>
            <person name="Karnkowska A."/>
            <person name="Elias M."/>
            <person name="Hampl V."/>
        </authorList>
    </citation>
    <scope>NUCLEOTIDE SEQUENCE [LARGE SCALE GENOMIC DNA]</scope>
    <source>
        <strain evidence="3">NAU3</strain>
        <tissue evidence="3">Gut</tissue>
    </source>
</reference>
<keyword evidence="4" id="KW-1185">Reference proteome</keyword>
<evidence type="ECO:0000259" key="2">
    <source>
        <dbReference type="PROSITE" id="PS50858"/>
    </source>
</evidence>
<dbReference type="PANTHER" id="PTHR16019:SF5">
    <property type="entry name" value="BSD DOMAIN-CONTAINING PROTEIN 1"/>
    <property type="match status" value="1"/>
</dbReference>
<dbReference type="InterPro" id="IPR035925">
    <property type="entry name" value="BSD_dom_sf"/>
</dbReference>
<dbReference type="SUPFAM" id="SSF140383">
    <property type="entry name" value="BSD domain-like"/>
    <property type="match status" value="1"/>
</dbReference>
<dbReference type="SMART" id="SM00751">
    <property type="entry name" value="BSD"/>
    <property type="match status" value="1"/>
</dbReference>
<name>A0ABQ9Y9X3_9EUKA</name>
<protein>
    <recommendedName>
        <fullName evidence="2">BSD domain-containing protein</fullName>
    </recommendedName>
</protein>
<dbReference type="EMBL" id="JARBJD010000023">
    <property type="protein sequence ID" value="KAK2960485.1"/>
    <property type="molecule type" value="Genomic_DNA"/>
</dbReference>
<sequence>MNQIRSLLEKVSDKVKPIGDRFISEVQKTIDLSAAQSVNIVLPWERKDFDPSVQKWLKQNILFLSKVHSNFLKRPESVPPQFKINVAELQPVTTRLFEVDPNLKGTFYFLVPEFVPEADFWQNYYIRIHLYIQQAKQKNAAIKIAQTLTDEEKAISKQMAEDLKQKSLRTQVPDQAFTISDEPLIDLTTKPEKPEKETLPAPQPEQEEEDELTLLLSQALMDAPEETSTSVPKQRKEAAGKSDDRDDDSDLDELERELMSALND</sequence>
<feature type="compositionally biased region" description="Basic and acidic residues" evidence="1">
    <location>
        <begin position="189"/>
        <end position="198"/>
    </location>
</feature>
<organism evidence="3 4">
    <name type="scientific">Blattamonas nauphoetae</name>
    <dbReference type="NCBI Taxonomy" id="2049346"/>
    <lineage>
        <taxon>Eukaryota</taxon>
        <taxon>Metamonada</taxon>
        <taxon>Preaxostyla</taxon>
        <taxon>Oxymonadida</taxon>
        <taxon>Blattamonas</taxon>
    </lineage>
</organism>
<dbReference type="Gene3D" id="1.10.3970.10">
    <property type="entry name" value="BSD domain"/>
    <property type="match status" value="1"/>
</dbReference>
<dbReference type="Pfam" id="PF03909">
    <property type="entry name" value="BSD"/>
    <property type="match status" value="1"/>
</dbReference>
<gene>
    <name evidence="3" type="ORF">BLNAU_4702</name>
</gene>
<evidence type="ECO:0000313" key="3">
    <source>
        <dbReference type="EMBL" id="KAK2960485.1"/>
    </source>
</evidence>
<dbReference type="InterPro" id="IPR005607">
    <property type="entry name" value="BSD_dom"/>
</dbReference>
<feature type="compositionally biased region" description="Acidic residues" evidence="1">
    <location>
        <begin position="245"/>
        <end position="255"/>
    </location>
</feature>
<evidence type="ECO:0000313" key="4">
    <source>
        <dbReference type="Proteomes" id="UP001281761"/>
    </source>
</evidence>
<feature type="domain" description="BSD" evidence="2">
    <location>
        <begin position="81"/>
        <end position="132"/>
    </location>
</feature>